<keyword evidence="9 10" id="KW-0456">Lyase</keyword>
<keyword evidence="6 10" id="KW-0411">Iron-sulfur</keyword>
<feature type="binding site" evidence="10">
    <location>
        <position position="189"/>
    </location>
    <ligand>
        <name>S-adenosyl-L-methionine</name>
        <dbReference type="ChEBI" id="CHEBI:59789"/>
    </ligand>
</feature>
<dbReference type="SFLD" id="SFLDS00029">
    <property type="entry name" value="Radical_SAM"/>
    <property type="match status" value="1"/>
</dbReference>
<proteinExistence type="inferred from homology"/>
<dbReference type="InterPro" id="IPR013483">
    <property type="entry name" value="MoaA"/>
</dbReference>
<evidence type="ECO:0000256" key="4">
    <source>
        <dbReference type="ARBA" id="ARBA00022741"/>
    </source>
</evidence>
<keyword evidence="4 10" id="KW-0547">Nucleotide-binding</keyword>
<dbReference type="PANTHER" id="PTHR22960:SF0">
    <property type="entry name" value="MOLYBDENUM COFACTOR BIOSYNTHESIS PROTEIN 1"/>
    <property type="match status" value="1"/>
</dbReference>
<dbReference type="CDD" id="cd01335">
    <property type="entry name" value="Radical_SAM"/>
    <property type="match status" value="1"/>
</dbReference>
<feature type="binding site" evidence="10">
    <location>
        <position position="94"/>
    </location>
    <ligand>
        <name>GTP</name>
        <dbReference type="ChEBI" id="CHEBI:37565"/>
    </ligand>
</feature>
<feature type="binding site" evidence="10">
    <location>
        <position position="155"/>
    </location>
    <ligand>
        <name>GTP</name>
        <dbReference type="ChEBI" id="CHEBI:37565"/>
    </ligand>
</feature>
<dbReference type="Pfam" id="PF06463">
    <property type="entry name" value="Mob_synth_C"/>
    <property type="match status" value="1"/>
</dbReference>
<feature type="binding site" evidence="10">
    <location>
        <position position="264"/>
    </location>
    <ligand>
        <name>[4Fe-4S] cluster</name>
        <dbReference type="ChEBI" id="CHEBI:49883"/>
        <label>2</label>
        <note>4Fe-4S-substrate</note>
    </ligand>
</feature>
<dbReference type="HAMAP" id="MF_01225_B">
    <property type="entry name" value="MoaA_B"/>
    <property type="match status" value="1"/>
</dbReference>
<feature type="binding site" evidence="10">
    <location>
        <position position="27"/>
    </location>
    <ligand>
        <name>[4Fe-4S] cluster</name>
        <dbReference type="ChEBI" id="CHEBI:49883"/>
        <label>1</label>
        <note>4Fe-4S-S-AdoMet</note>
    </ligand>
</feature>
<keyword evidence="1 10" id="KW-0004">4Fe-4S</keyword>
<feature type="compositionally biased region" description="Basic and acidic residues" evidence="11">
    <location>
        <begin position="294"/>
        <end position="305"/>
    </location>
</feature>
<dbReference type="SFLD" id="SFLDG01383">
    <property type="entry name" value="cyclic_pyranopterin_phosphate"/>
    <property type="match status" value="1"/>
</dbReference>
<sequence>MTDQYGRKIKYLRLSVTDLCSCRCVYCMGAEGVPKLPHEAVLSFEEIEEIVCAAVSLGVRKVRLTGGEPLVRRGIDELVRRLRAIEGIRELAMTTNGARLAEYAERLKSAGLDRLNISLDTLDPEKYRKITRIGSLSDTLAGLDAARSAGFTRIKLNAVLMGGVNDDEIPALAELARDGTFDVRFIELMPIGECADWDRKRFIPAERVLEVLPKVQRVPSDGVAELWRPEGWKGTVGLIRPLSHRFCADCDRIRITPDGMLKPCLHSAREIPLRGKHGEALVCAIAEGIGGKPKEHHITDGRTSDSLRGMNRIGG</sequence>
<feature type="binding site" evidence="10">
    <location>
        <position position="63"/>
    </location>
    <ligand>
        <name>GTP</name>
        <dbReference type="ChEBI" id="CHEBI:37565"/>
    </ligand>
</feature>
<keyword evidence="14" id="KW-1185">Reference proteome</keyword>
<keyword evidence="2 10" id="KW-0949">S-adenosyl-L-methionine</keyword>
<feature type="binding site" evidence="10">
    <location>
        <position position="20"/>
    </location>
    <ligand>
        <name>[4Fe-4S] cluster</name>
        <dbReference type="ChEBI" id="CHEBI:49883"/>
        <label>1</label>
        <note>4Fe-4S-S-AdoMet</note>
    </ligand>
</feature>
<comment type="cofactor">
    <cofactor evidence="10">
        <name>[4Fe-4S] cluster</name>
        <dbReference type="ChEBI" id="CHEBI:49883"/>
    </cofactor>
    <text evidence="10">Binds 2 [4Fe-4S] clusters. Binds 1 [4Fe-4S] cluster coordinated with 3 cysteines and an exchangeable S-adenosyl-L-methionine and 1 [4Fe-4S] cluster coordinated with 3 cysteines and the GTP-derived substrate.</text>
</comment>
<evidence type="ECO:0000259" key="12">
    <source>
        <dbReference type="PROSITE" id="PS51918"/>
    </source>
</evidence>
<feature type="binding site" evidence="10">
    <location>
        <position position="247"/>
    </location>
    <ligand>
        <name>[4Fe-4S] cluster</name>
        <dbReference type="ChEBI" id="CHEBI:49883"/>
        <label>2</label>
        <note>4Fe-4S-substrate</note>
    </ligand>
</feature>
<feature type="binding site" evidence="10">
    <location>
        <position position="26"/>
    </location>
    <ligand>
        <name>S-adenosyl-L-methionine</name>
        <dbReference type="ChEBI" id="CHEBI:59789"/>
    </ligand>
</feature>
<keyword evidence="7 10" id="KW-0342">GTP-binding</keyword>
<dbReference type="Proteomes" id="UP000641741">
    <property type="component" value="Unassembled WGS sequence"/>
</dbReference>
<feature type="region of interest" description="Disordered" evidence="11">
    <location>
        <begin position="294"/>
        <end position="315"/>
    </location>
</feature>
<feature type="binding site" evidence="10">
    <location>
        <position position="118"/>
    </location>
    <ligand>
        <name>S-adenosyl-L-methionine</name>
        <dbReference type="ChEBI" id="CHEBI:59789"/>
    </ligand>
</feature>
<comment type="similarity">
    <text evidence="10">Belongs to the radical SAM superfamily. MoaA family.</text>
</comment>
<keyword evidence="3 10" id="KW-0479">Metal-binding</keyword>
<dbReference type="InterPro" id="IPR050105">
    <property type="entry name" value="MoCo_biosynth_MoaA/MoaC"/>
</dbReference>
<dbReference type="EC" id="4.1.99.22" evidence="10"/>
<gene>
    <name evidence="10 13" type="primary">moaA</name>
    <name evidence="13" type="ORF">H8S02_00600</name>
</gene>
<evidence type="ECO:0000256" key="9">
    <source>
        <dbReference type="ARBA" id="ARBA00023239"/>
    </source>
</evidence>
<evidence type="ECO:0000256" key="3">
    <source>
        <dbReference type="ARBA" id="ARBA00022723"/>
    </source>
</evidence>
<evidence type="ECO:0000256" key="5">
    <source>
        <dbReference type="ARBA" id="ARBA00023004"/>
    </source>
</evidence>
<comment type="subunit">
    <text evidence="10">Monomer and homodimer.</text>
</comment>
<accession>A0ABR7GJF6</accession>
<dbReference type="Gene3D" id="3.20.20.70">
    <property type="entry name" value="Aldolase class I"/>
    <property type="match status" value="1"/>
</dbReference>
<keyword evidence="5 10" id="KW-0408">Iron</keyword>
<evidence type="ECO:0000256" key="10">
    <source>
        <dbReference type="HAMAP-Rule" id="MF_01225"/>
    </source>
</evidence>
<name>A0ABR7GJF6_9FIRM</name>
<evidence type="ECO:0000256" key="8">
    <source>
        <dbReference type="ARBA" id="ARBA00023150"/>
    </source>
</evidence>
<feature type="binding site" evidence="10">
    <location>
        <position position="13"/>
    </location>
    <ligand>
        <name>GTP</name>
        <dbReference type="ChEBI" id="CHEBI:37565"/>
    </ligand>
</feature>
<dbReference type="SFLD" id="SFLDG01067">
    <property type="entry name" value="SPASM/twitch_domain_containing"/>
    <property type="match status" value="1"/>
</dbReference>
<evidence type="ECO:0000256" key="1">
    <source>
        <dbReference type="ARBA" id="ARBA00022485"/>
    </source>
</evidence>
<dbReference type="SFLD" id="SFLDG01386">
    <property type="entry name" value="main_SPASM_domain-containing"/>
    <property type="match status" value="1"/>
</dbReference>
<dbReference type="EMBL" id="JACOPK010000001">
    <property type="protein sequence ID" value="MBC5694457.1"/>
    <property type="molecule type" value="Genomic_DNA"/>
</dbReference>
<dbReference type="SUPFAM" id="SSF102114">
    <property type="entry name" value="Radical SAM enzymes"/>
    <property type="match status" value="1"/>
</dbReference>
<dbReference type="InterPro" id="IPR006638">
    <property type="entry name" value="Elp3/MiaA/NifB-like_rSAM"/>
</dbReference>
<evidence type="ECO:0000256" key="6">
    <source>
        <dbReference type="ARBA" id="ARBA00023014"/>
    </source>
</evidence>
<comment type="function">
    <text evidence="10">Catalyzes the cyclization of GTP to (8S)-3',8-cyclo-7,8-dihydroguanosine 5'-triphosphate.</text>
</comment>
<dbReference type="RefSeq" id="WP_186968772.1">
    <property type="nucleotide sequence ID" value="NZ_JACOPK010000001.1"/>
</dbReference>
<dbReference type="InterPro" id="IPR007197">
    <property type="entry name" value="rSAM"/>
</dbReference>
<keyword evidence="8 10" id="KW-0501">Molybdenum cofactor biosynthesis</keyword>
<dbReference type="InterPro" id="IPR010505">
    <property type="entry name" value="MoaA_twitch"/>
</dbReference>
<evidence type="ECO:0000256" key="11">
    <source>
        <dbReference type="SAM" id="MobiDB-lite"/>
    </source>
</evidence>
<dbReference type="NCBIfam" id="TIGR02666">
    <property type="entry name" value="moaA"/>
    <property type="match status" value="1"/>
</dbReference>
<comment type="pathway">
    <text evidence="10">Cofactor biosynthesis; molybdopterin biosynthesis.</text>
</comment>
<reference evidence="13 14" key="1">
    <citation type="submission" date="2020-08" db="EMBL/GenBank/DDBJ databases">
        <title>Genome public.</title>
        <authorList>
            <person name="Liu C."/>
            <person name="Sun Q."/>
        </authorList>
    </citation>
    <scope>NUCLEOTIDE SEQUENCE [LARGE SCALE GENOMIC DNA]</scope>
    <source>
        <strain evidence="13 14">M2</strain>
    </source>
</reference>
<evidence type="ECO:0000256" key="2">
    <source>
        <dbReference type="ARBA" id="ARBA00022691"/>
    </source>
</evidence>
<dbReference type="InterPro" id="IPR013785">
    <property type="entry name" value="Aldolase_TIM"/>
</dbReference>
<feature type="binding site" evidence="10">
    <location>
        <position position="24"/>
    </location>
    <ligand>
        <name>[4Fe-4S] cluster</name>
        <dbReference type="ChEBI" id="CHEBI:49883"/>
        <label>1</label>
        <note>4Fe-4S-S-AdoMet</note>
    </ligand>
</feature>
<dbReference type="InterPro" id="IPR058240">
    <property type="entry name" value="rSAM_sf"/>
</dbReference>
<feature type="domain" description="Radical SAM core" evidence="12">
    <location>
        <begin position="4"/>
        <end position="221"/>
    </location>
</feature>
<evidence type="ECO:0000256" key="7">
    <source>
        <dbReference type="ARBA" id="ARBA00023134"/>
    </source>
</evidence>
<feature type="binding site" evidence="10">
    <location>
        <position position="67"/>
    </location>
    <ligand>
        <name>S-adenosyl-L-methionine</name>
        <dbReference type="ChEBI" id="CHEBI:59789"/>
    </ligand>
</feature>
<feature type="binding site" evidence="10">
    <location>
        <position position="250"/>
    </location>
    <ligand>
        <name>[4Fe-4S] cluster</name>
        <dbReference type="ChEBI" id="CHEBI:49883"/>
        <label>2</label>
        <note>4Fe-4S-substrate</note>
    </ligand>
</feature>
<dbReference type="PANTHER" id="PTHR22960">
    <property type="entry name" value="MOLYBDOPTERIN COFACTOR SYNTHESIS PROTEIN A"/>
    <property type="match status" value="1"/>
</dbReference>
<evidence type="ECO:0000313" key="14">
    <source>
        <dbReference type="Proteomes" id="UP000641741"/>
    </source>
</evidence>
<comment type="catalytic activity">
    <reaction evidence="10">
        <text>GTP + AH2 + S-adenosyl-L-methionine = (8S)-3',8-cyclo-7,8-dihydroguanosine 5'-triphosphate + 5'-deoxyadenosine + L-methionine + A + H(+)</text>
        <dbReference type="Rhea" id="RHEA:49576"/>
        <dbReference type="ChEBI" id="CHEBI:13193"/>
        <dbReference type="ChEBI" id="CHEBI:15378"/>
        <dbReference type="ChEBI" id="CHEBI:17319"/>
        <dbReference type="ChEBI" id="CHEBI:17499"/>
        <dbReference type="ChEBI" id="CHEBI:37565"/>
        <dbReference type="ChEBI" id="CHEBI:57844"/>
        <dbReference type="ChEBI" id="CHEBI:59789"/>
        <dbReference type="ChEBI" id="CHEBI:131766"/>
        <dbReference type="EC" id="4.1.99.22"/>
    </reaction>
</comment>
<dbReference type="Pfam" id="PF04055">
    <property type="entry name" value="Radical_SAM"/>
    <property type="match status" value="1"/>
</dbReference>
<dbReference type="SMART" id="SM00729">
    <property type="entry name" value="Elp3"/>
    <property type="match status" value="1"/>
</dbReference>
<feature type="binding site" evidence="10">
    <location>
        <begin position="252"/>
        <end position="254"/>
    </location>
    <ligand>
        <name>GTP</name>
        <dbReference type="ChEBI" id="CHEBI:37565"/>
    </ligand>
</feature>
<dbReference type="NCBIfam" id="NF001199">
    <property type="entry name" value="PRK00164.2-1"/>
    <property type="match status" value="1"/>
</dbReference>
<dbReference type="CDD" id="cd21117">
    <property type="entry name" value="Twitch_MoaA"/>
    <property type="match status" value="1"/>
</dbReference>
<organism evidence="13 14">
    <name type="scientific">Agathobaculum hominis</name>
    <dbReference type="NCBI Taxonomy" id="2763014"/>
    <lineage>
        <taxon>Bacteria</taxon>
        <taxon>Bacillati</taxon>
        <taxon>Bacillota</taxon>
        <taxon>Clostridia</taxon>
        <taxon>Eubacteriales</taxon>
        <taxon>Butyricicoccaceae</taxon>
        <taxon>Agathobaculum</taxon>
    </lineage>
</organism>
<protein>
    <recommendedName>
        <fullName evidence="10">GTP 3',8-cyclase</fullName>
        <ecNumber evidence="10">4.1.99.22</ecNumber>
    </recommendedName>
    <alternativeName>
        <fullName evidence="10">Molybdenum cofactor biosynthesis protein A</fullName>
    </alternativeName>
</protein>
<comment type="caution">
    <text evidence="13">The sequence shown here is derived from an EMBL/GenBank/DDBJ whole genome shotgun (WGS) entry which is preliminary data.</text>
</comment>
<dbReference type="InterPro" id="IPR040064">
    <property type="entry name" value="MoaA-like"/>
</dbReference>
<dbReference type="PROSITE" id="PS51918">
    <property type="entry name" value="RADICAL_SAM"/>
    <property type="match status" value="1"/>
</dbReference>
<evidence type="ECO:0000313" key="13">
    <source>
        <dbReference type="EMBL" id="MBC5694457.1"/>
    </source>
</evidence>